<feature type="compositionally biased region" description="Polar residues" evidence="1">
    <location>
        <begin position="61"/>
        <end position="76"/>
    </location>
</feature>
<proteinExistence type="predicted"/>
<keyword evidence="3" id="KW-1185">Reference proteome</keyword>
<dbReference type="AlphaFoldDB" id="A0A8X6I7D4"/>
<comment type="caution">
    <text evidence="2">The sequence shown here is derived from an EMBL/GenBank/DDBJ whole genome shotgun (WGS) entry which is preliminary data.</text>
</comment>
<sequence length="98" mass="11311">MSILDMRCNPSFTPPMSPKWNETLLKALTQNNLSKASEYPFTLHTFGRSPRSNDAHFLPNGTRSRYTPSSGGCSRTNTRDAIEYRKRKSELECVYEYR</sequence>
<protein>
    <submittedName>
        <fullName evidence="2">Uncharacterized protein</fullName>
    </submittedName>
</protein>
<dbReference type="EMBL" id="BMAW01088134">
    <property type="protein sequence ID" value="GFS33226.1"/>
    <property type="molecule type" value="Genomic_DNA"/>
</dbReference>
<dbReference type="Proteomes" id="UP000887013">
    <property type="component" value="Unassembled WGS sequence"/>
</dbReference>
<accession>A0A8X6I7D4</accession>
<reference evidence="2" key="1">
    <citation type="submission" date="2020-08" db="EMBL/GenBank/DDBJ databases">
        <title>Multicomponent nature underlies the extraordinary mechanical properties of spider dragline silk.</title>
        <authorList>
            <person name="Kono N."/>
            <person name="Nakamura H."/>
            <person name="Mori M."/>
            <person name="Yoshida Y."/>
            <person name="Ohtoshi R."/>
            <person name="Malay A.D."/>
            <person name="Moran D.A.P."/>
            <person name="Tomita M."/>
            <person name="Numata K."/>
            <person name="Arakawa K."/>
        </authorList>
    </citation>
    <scope>NUCLEOTIDE SEQUENCE</scope>
</reference>
<evidence type="ECO:0000256" key="1">
    <source>
        <dbReference type="SAM" id="MobiDB-lite"/>
    </source>
</evidence>
<evidence type="ECO:0000313" key="2">
    <source>
        <dbReference type="EMBL" id="GFS33226.1"/>
    </source>
</evidence>
<name>A0A8X6I7D4_NEPPI</name>
<gene>
    <name evidence="2" type="ORF">NPIL_704801</name>
</gene>
<organism evidence="2 3">
    <name type="scientific">Nephila pilipes</name>
    <name type="common">Giant wood spider</name>
    <name type="synonym">Nephila maculata</name>
    <dbReference type="NCBI Taxonomy" id="299642"/>
    <lineage>
        <taxon>Eukaryota</taxon>
        <taxon>Metazoa</taxon>
        <taxon>Ecdysozoa</taxon>
        <taxon>Arthropoda</taxon>
        <taxon>Chelicerata</taxon>
        <taxon>Arachnida</taxon>
        <taxon>Araneae</taxon>
        <taxon>Araneomorphae</taxon>
        <taxon>Entelegynae</taxon>
        <taxon>Araneoidea</taxon>
        <taxon>Nephilidae</taxon>
        <taxon>Nephila</taxon>
    </lineage>
</organism>
<evidence type="ECO:0000313" key="3">
    <source>
        <dbReference type="Proteomes" id="UP000887013"/>
    </source>
</evidence>
<feature type="region of interest" description="Disordered" evidence="1">
    <location>
        <begin position="52"/>
        <end position="77"/>
    </location>
</feature>